<dbReference type="AlphaFoldDB" id="A0A363UQM3"/>
<name>A0A363UQM3_9GAMM</name>
<gene>
    <name evidence="1" type="ORF">DEH80_01280</name>
</gene>
<organism evidence="1 2">
    <name type="scientific">Abyssibacter profundi</name>
    <dbReference type="NCBI Taxonomy" id="2182787"/>
    <lineage>
        <taxon>Bacteria</taxon>
        <taxon>Pseudomonadati</taxon>
        <taxon>Pseudomonadota</taxon>
        <taxon>Gammaproteobacteria</taxon>
        <taxon>Chromatiales</taxon>
        <taxon>Oceanococcaceae</taxon>
        <taxon>Abyssibacter</taxon>
    </lineage>
</organism>
<dbReference type="Proteomes" id="UP000251800">
    <property type="component" value="Unassembled WGS sequence"/>
</dbReference>
<comment type="caution">
    <text evidence="1">The sequence shown here is derived from an EMBL/GenBank/DDBJ whole genome shotgun (WGS) entry which is preliminary data.</text>
</comment>
<dbReference type="EMBL" id="QEQK01000001">
    <property type="protein sequence ID" value="PWN57799.1"/>
    <property type="molecule type" value="Genomic_DNA"/>
</dbReference>
<reference evidence="1 2" key="1">
    <citation type="submission" date="2018-05" db="EMBL/GenBank/DDBJ databases">
        <title>Abyssibacter profundi OUC007T gen. nov., sp. nov, a marine bacterium isolated from seawater of the Mariana Trench.</title>
        <authorList>
            <person name="Zhou S."/>
        </authorList>
    </citation>
    <scope>NUCLEOTIDE SEQUENCE [LARGE SCALE GENOMIC DNA]</scope>
    <source>
        <strain evidence="1 2">OUC007</strain>
    </source>
</reference>
<dbReference type="RefSeq" id="WP_109718655.1">
    <property type="nucleotide sequence ID" value="NZ_QEQK01000001.1"/>
</dbReference>
<evidence type="ECO:0000313" key="2">
    <source>
        <dbReference type="Proteomes" id="UP000251800"/>
    </source>
</evidence>
<dbReference type="CDD" id="cd07812">
    <property type="entry name" value="SRPBCC"/>
    <property type="match status" value="1"/>
</dbReference>
<sequence length="149" mass="17205">MHYSVSVVIDQPRDRVAQLLQDPDALPHWQKGFVSITPQQGEPGAPGSTAMLAYQMGKRELSMLETMESTDWPAGWIATYEADGVWNRQVNRLIEQAGQTRWESDCEFRFSSLPMRCMGWLMPWAFRKQTRSYLLDFKRYAETGEAVRP</sequence>
<keyword evidence="2" id="KW-1185">Reference proteome</keyword>
<dbReference type="InterPro" id="IPR023393">
    <property type="entry name" value="START-like_dom_sf"/>
</dbReference>
<dbReference type="SUPFAM" id="SSF55961">
    <property type="entry name" value="Bet v1-like"/>
    <property type="match status" value="1"/>
</dbReference>
<dbReference type="OrthoDB" id="411301at2"/>
<accession>A0A363UQM3</accession>
<dbReference type="Gene3D" id="3.30.530.20">
    <property type="match status" value="1"/>
</dbReference>
<proteinExistence type="predicted"/>
<evidence type="ECO:0000313" key="1">
    <source>
        <dbReference type="EMBL" id="PWN57799.1"/>
    </source>
</evidence>
<protein>
    <submittedName>
        <fullName evidence="1">SRPBCC family protein</fullName>
    </submittedName>
</protein>